<organism evidence="2 3">
    <name type="scientific">Algoriphagus sediminis</name>
    <dbReference type="NCBI Taxonomy" id="3057113"/>
    <lineage>
        <taxon>Bacteria</taxon>
        <taxon>Pseudomonadati</taxon>
        <taxon>Bacteroidota</taxon>
        <taxon>Cytophagia</taxon>
        <taxon>Cytophagales</taxon>
        <taxon>Cyclobacteriaceae</taxon>
        <taxon>Algoriphagus</taxon>
    </lineage>
</organism>
<dbReference type="EMBL" id="JAUEPH010000005">
    <property type="protein sequence ID" value="MDN3205170.1"/>
    <property type="molecule type" value="Genomic_DNA"/>
</dbReference>
<proteinExistence type="predicted"/>
<sequence>MKIRKYLLAGMISILALGCSPEKTEEVSEAETADTIVPEVMDNSLNESEKADGWMLLFDGETMDGWRAFNGDELPETWIVEDGAMKALGAGGDIGGDIVFGPMEFEEFELEFTWKIEEGGNSGVMYHVVEDPKYKAPYETGPEYQVIDQLGFPDPLEKWQSLAADYAMYEPDFEGVVKPAGEWNTSRIVFTNEGASYWLNGKKTVEFVPYSEDWTTRRNSGKWDDFPDYAIAKSGLIALQDHGAEAWFKNIKIRKL</sequence>
<gene>
    <name evidence="2" type="ORF">QVH07_13485</name>
</gene>
<dbReference type="Proteomes" id="UP001171916">
    <property type="component" value="Unassembled WGS sequence"/>
</dbReference>
<dbReference type="Pfam" id="PF06439">
    <property type="entry name" value="3keto-disac_hyd"/>
    <property type="match status" value="1"/>
</dbReference>
<name>A0ABT7YFR2_9BACT</name>
<evidence type="ECO:0000313" key="2">
    <source>
        <dbReference type="EMBL" id="MDN3205170.1"/>
    </source>
</evidence>
<dbReference type="Gene3D" id="2.60.120.560">
    <property type="entry name" value="Exo-inulinase, domain 1"/>
    <property type="match status" value="1"/>
</dbReference>
<dbReference type="PROSITE" id="PS51257">
    <property type="entry name" value="PROKAR_LIPOPROTEIN"/>
    <property type="match status" value="1"/>
</dbReference>
<accession>A0ABT7YFR2</accession>
<evidence type="ECO:0000259" key="1">
    <source>
        <dbReference type="Pfam" id="PF06439"/>
    </source>
</evidence>
<protein>
    <submittedName>
        <fullName evidence="2">DUF1080 domain-containing protein</fullName>
    </submittedName>
</protein>
<dbReference type="InterPro" id="IPR010496">
    <property type="entry name" value="AL/BT2_dom"/>
</dbReference>
<feature type="domain" description="3-keto-alpha-glucoside-1,2-lyase/3-keto-2-hydroxy-glucal hydratase" evidence="1">
    <location>
        <begin position="53"/>
        <end position="254"/>
    </location>
</feature>
<dbReference type="RefSeq" id="WP_290001192.1">
    <property type="nucleotide sequence ID" value="NZ_JAUEPH010000005.1"/>
</dbReference>
<keyword evidence="3" id="KW-1185">Reference proteome</keyword>
<reference evidence="2" key="1">
    <citation type="submission" date="2023-06" db="EMBL/GenBank/DDBJ databases">
        <title>Robiginitalea aurantiacus sp. nov. and Algoriphagus sediminis sp. nov., isolated from coastal sediment.</title>
        <authorList>
            <person name="Zhou Z.Y."/>
            <person name="An J."/>
            <person name="Jia Y.W."/>
            <person name="Du Z.J."/>
        </authorList>
    </citation>
    <scope>NUCLEOTIDE SEQUENCE</scope>
    <source>
        <strain evidence="2">C2-7</strain>
    </source>
</reference>
<evidence type="ECO:0000313" key="3">
    <source>
        <dbReference type="Proteomes" id="UP001171916"/>
    </source>
</evidence>
<comment type="caution">
    <text evidence="2">The sequence shown here is derived from an EMBL/GenBank/DDBJ whole genome shotgun (WGS) entry which is preliminary data.</text>
</comment>